<evidence type="ECO:0000313" key="2">
    <source>
        <dbReference type="EMBL" id="ONK75880.1"/>
    </source>
</evidence>
<gene>
    <name evidence="2" type="ORF">A4U43_C03F21550</name>
</gene>
<dbReference type="AlphaFoldDB" id="A0A5P1FH15"/>
<evidence type="ECO:0000313" key="3">
    <source>
        <dbReference type="Proteomes" id="UP000243459"/>
    </source>
</evidence>
<dbReference type="Proteomes" id="UP000243459">
    <property type="component" value="Chromosome 3"/>
</dbReference>
<protein>
    <submittedName>
        <fullName evidence="2">Uncharacterized protein</fullName>
    </submittedName>
</protein>
<feature type="compositionally biased region" description="Basic and acidic residues" evidence="1">
    <location>
        <begin position="119"/>
        <end position="135"/>
    </location>
</feature>
<dbReference type="Gramene" id="ONK75880">
    <property type="protein sequence ID" value="ONK75880"/>
    <property type="gene ID" value="A4U43_C03F21550"/>
</dbReference>
<reference evidence="3" key="1">
    <citation type="journal article" date="2017" name="Nat. Commun.">
        <title>The asparagus genome sheds light on the origin and evolution of a young Y chromosome.</title>
        <authorList>
            <person name="Harkess A."/>
            <person name="Zhou J."/>
            <person name="Xu C."/>
            <person name="Bowers J.E."/>
            <person name="Van der Hulst R."/>
            <person name="Ayyampalayam S."/>
            <person name="Mercati F."/>
            <person name="Riccardi P."/>
            <person name="McKain M.R."/>
            <person name="Kakrana A."/>
            <person name="Tang H."/>
            <person name="Ray J."/>
            <person name="Groenendijk J."/>
            <person name="Arikit S."/>
            <person name="Mathioni S.M."/>
            <person name="Nakano M."/>
            <person name="Shan H."/>
            <person name="Telgmann-Rauber A."/>
            <person name="Kanno A."/>
            <person name="Yue Z."/>
            <person name="Chen H."/>
            <person name="Li W."/>
            <person name="Chen Y."/>
            <person name="Xu X."/>
            <person name="Zhang Y."/>
            <person name="Luo S."/>
            <person name="Chen H."/>
            <person name="Gao J."/>
            <person name="Mao Z."/>
            <person name="Pires J.C."/>
            <person name="Luo M."/>
            <person name="Kudrna D."/>
            <person name="Wing R.A."/>
            <person name="Meyers B.C."/>
            <person name="Yi K."/>
            <person name="Kong H."/>
            <person name="Lavrijsen P."/>
            <person name="Sunseri F."/>
            <person name="Falavigna A."/>
            <person name="Ye Y."/>
            <person name="Leebens-Mack J.H."/>
            <person name="Chen G."/>
        </authorList>
    </citation>
    <scope>NUCLEOTIDE SEQUENCE [LARGE SCALE GENOMIC DNA]</scope>
    <source>
        <strain evidence="3">cv. DH0086</strain>
    </source>
</reference>
<dbReference type="EMBL" id="CM007383">
    <property type="protein sequence ID" value="ONK75880.1"/>
    <property type="molecule type" value="Genomic_DNA"/>
</dbReference>
<name>A0A5P1FH15_ASPOF</name>
<sequence>MNPSPKTQVLGLRASLKDGRVGEGIGVDALSEHFIENVKGVLGEGGFEAEGDEGVPRQYIEGVDDGEVGMGEEGGGGVGSKEEGEEGGVEVEAEGEEEGVGFRGGGGGGEEEEEGGERDEERGRKGRGAEEGEGR</sequence>
<feature type="compositionally biased region" description="Gly residues" evidence="1">
    <location>
        <begin position="68"/>
        <end position="79"/>
    </location>
</feature>
<evidence type="ECO:0000256" key="1">
    <source>
        <dbReference type="SAM" id="MobiDB-lite"/>
    </source>
</evidence>
<organism evidence="2 3">
    <name type="scientific">Asparagus officinalis</name>
    <name type="common">Garden asparagus</name>
    <dbReference type="NCBI Taxonomy" id="4686"/>
    <lineage>
        <taxon>Eukaryota</taxon>
        <taxon>Viridiplantae</taxon>
        <taxon>Streptophyta</taxon>
        <taxon>Embryophyta</taxon>
        <taxon>Tracheophyta</taxon>
        <taxon>Spermatophyta</taxon>
        <taxon>Magnoliopsida</taxon>
        <taxon>Liliopsida</taxon>
        <taxon>Asparagales</taxon>
        <taxon>Asparagaceae</taxon>
        <taxon>Asparagoideae</taxon>
        <taxon>Asparagus</taxon>
    </lineage>
</organism>
<feature type="compositionally biased region" description="Acidic residues" evidence="1">
    <location>
        <begin position="83"/>
        <end position="99"/>
    </location>
</feature>
<feature type="compositionally biased region" description="Acidic residues" evidence="1">
    <location>
        <begin position="109"/>
        <end position="118"/>
    </location>
</feature>
<accession>A0A5P1FH15</accession>
<feature type="region of interest" description="Disordered" evidence="1">
    <location>
        <begin position="63"/>
        <end position="135"/>
    </location>
</feature>
<keyword evidence="3" id="KW-1185">Reference proteome</keyword>
<proteinExistence type="predicted"/>